<evidence type="ECO:0000256" key="2">
    <source>
        <dbReference type="ARBA" id="ARBA00022723"/>
    </source>
</evidence>
<feature type="compositionally biased region" description="Polar residues" evidence="7">
    <location>
        <begin position="138"/>
        <end position="149"/>
    </location>
</feature>
<evidence type="ECO:0000259" key="8">
    <source>
        <dbReference type="PROSITE" id="PS50048"/>
    </source>
</evidence>
<evidence type="ECO:0000256" key="3">
    <source>
        <dbReference type="ARBA" id="ARBA00023015"/>
    </source>
</evidence>
<keyword evidence="6" id="KW-0539">Nucleus</keyword>
<dbReference type="OrthoDB" id="4060227at2759"/>
<dbReference type="Gene3D" id="4.10.240.10">
    <property type="entry name" value="Zn(2)-C6 fungal-type DNA-binding domain"/>
    <property type="match status" value="1"/>
</dbReference>
<comment type="subcellular location">
    <subcellularLocation>
        <location evidence="1">Nucleus</location>
    </subcellularLocation>
</comment>
<dbReference type="GeneID" id="55996861"/>
<sequence length="733" mass="82732">MEKADFAEPAAPPTADASSPPTKRQRRASSPGATPTTATIQPSRKGRACSTCRKLKIKCDSADRDMRSCSRCVRLGLQCIRKRPWVAVGGDVGGEGWQQQTNITIFKIERAVEDMLEKLNMPALDLYAQTPIVEPVQSPRSTRQNSQDPGSGIEKRGEQRDVSPGPMHSLIEATRLNGLCSQLRSVKQRRKGGMRRMDTDLISEKVITYEQAEEMFELFKTLLSPHLFSASIPPDASLETVRTSSTVLFTAIMLVSALHISGYEKIHEACHGRFLGLVSSAIFDRFHTLDDIRGLCVAALWQPDLSWKLSGLSIRMATELNLHHAFYEAFHTPEISDDVRRECLEKARLWYLLFVLDHQSSIAYGRPPVMAELRPIKDYEVLLKSPWCTAQDRALIAQVTGFVILSKAFETFGLEPKRTMGGDDASVMTHLRFTEDVRMWKERWKTPQSFESFGLPLGEVDLHYHFSNLVLHSLVLRGRPLENLQDLPTSLRPLTLRAIEASHALLRYFIEEPGSREGLVGMPLYLHSMIAFAVVFLMKMAHRWHVIGITIDPTETTRPLIEGIIKLLRSCKAGANHMVFSMANGFDRILKQASRADQKKVYQLDTASAQGNSQLQWNNRALEMDRNRPSSSTWMMMSPNQQTATSSYMLENQQQQQQPPPQQQGIVFDADTPSNSNYTYPLQPISDMSSSYENWDFQDEELWTLGMGYDLLAPSGEGLANTDFPFFLSDQRR</sequence>
<dbReference type="GO" id="GO:0005634">
    <property type="term" value="C:nucleus"/>
    <property type="evidence" value="ECO:0007669"/>
    <property type="project" value="UniProtKB-SubCell"/>
</dbReference>
<dbReference type="EMBL" id="CP055902">
    <property type="protein sequence ID" value="QKX62219.1"/>
    <property type="molecule type" value="Genomic_DNA"/>
</dbReference>
<dbReference type="InterPro" id="IPR051089">
    <property type="entry name" value="prtT"/>
</dbReference>
<dbReference type="Pfam" id="PF00172">
    <property type="entry name" value="Zn_clus"/>
    <property type="match status" value="1"/>
</dbReference>
<feature type="region of interest" description="Disordered" evidence="7">
    <location>
        <begin position="1"/>
        <end position="42"/>
    </location>
</feature>
<feature type="compositionally biased region" description="Low complexity" evidence="7">
    <location>
        <begin position="7"/>
        <end position="39"/>
    </location>
</feature>
<dbReference type="InterPro" id="IPR036864">
    <property type="entry name" value="Zn2-C6_fun-type_DNA-bd_sf"/>
</dbReference>
<dbReference type="GO" id="GO:0000976">
    <property type="term" value="F:transcription cis-regulatory region binding"/>
    <property type="evidence" value="ECO:0007669"/>
    <property type="project" value="TreeGrafter"/>
</dbReference>
<keyword evidence="2" id="KW-0479">Metal-binding</keyword>
<reference evidence="10" key="1">
    <citation type="submission" date="2020-06" db="EMBL/GenBank/DDBJ databases">
        <title>A chromosome-scale genome assembly of Talaromyces rugulosus W13939.</title>
        <authorList>
            <person name="Wang B."/>
            <person name="Guo L."/>
            <person name="Ye K."/>
            <person name="Wang L."/>
        </authorList>
    </citation>
    <scope>NUCLEOTIDE SEQUENCE [LARGE SCALE GENOMIC DNA]</scope>
    <source>
        <strain evidence="10">W13939</strain>
    </source>
</reference>
<dbReference type="KEGG" id="trg:TRUGW13939_09378"/>
<organism evidence="9 10">
    <name type="scientific">Talaromyces rugulosus</name>
    <name type="common">Penicillium rugulosum</name>
    <dbReference type="NCBI Taxonomy" id="121627"/>
    <lineage>
        <taxon>Eukaryota</taxon>
        <taxon>Fungi</taxon>
        <taxon>Dikarya</taxon>
        <taxon>Ascomycota</taxon>
        <taxon>Pezizomycotina</taxon>
        <taxon>Eurotiomycetes</taxon>
        <taxon>Eurotiomycetidae</taxon>
        <taxon>Eurotiales</taxon>
        <taxon>Trichocomaceae</taxon>
        <taxon>Talaromyces</taxon>
        <taxon>Talaromyces sect. Islandici</taxon>
    </lineage>
</organism>
<feature type="compositionally biased region" description="Polar residues" evidence="7">
    <location>
        <begin position="643"/>
        <end position="652"/>
    </location>
</feature>
<keyword evidence="3" id="KW-0805">Transcription regulation</keyword>
<dbReference type="GO" id="GO:0006351">
    <property type="term" value="P:DNA-templated transcription"/>
    <property type="evidence" value="ECO:0007669"/>
    <property type="project" value="InterPro"/>
</dbReference>
<dbReference type="CDD" id="cd00067">
    <property type="entry name" value="GAL4"/>
    <property type="match status" value="1"/>
</dbReference>
<evidence type="ECO:0000256" key="5">
    <source>
        <dbReference type="ARBA" id="ARBA00023163"/>
    </source>
</evidence>
<dbReference type="SMART" id="SM00906">
    <property type="entry name" value="Fungal_trans"/>
    <property type="match status" value="1"/>
</dbReference>
<gene>
    <name evidence="9" type="ORF">TRUGW13939_09378</name>
</gene>
<feature type="domain" description="Zn(2)-C6 fungal-type" evidence="8">
    <location>
        <begin position="48"/>
        <end position="81"/>
    </location>
</feature>
<accession>A0A7H8R778</accession>
<evidence type="ECO:0000256" key="7">
    <source>
        <dbReference type="SAM" id="MobiDB-lite"/>
    </source>
</evidence>
<feature type="region of interest" description="Disordered" evidence="7">
    <location>
        <begin position="643"/>
        <end position="673"/>
    </location>
</feature>
<dbReference type="InterPro" id="IPR001138">
    <property type="entry name" value="Zn2Cys6_DnaBD"/>
</dbReference>
<keyword evidence="5" id="KW-0804">Transcription</keyword>
<dbReference type="CDD" id="cd12148">
    <property type="entry name" value="fungal_TF_MHR"/>
    <property type="match status" value="1"/>
</dbReference>
<dbReference type="PANTHER" id="PTHR31845">
    <property type="entry name" value="FINGER DOMAIN PROTEIN, PUTATIVE-RELATED"/>
    <property type="match status" value="1"/>
</dbReference>
<dbReference type="PROSITE" id="PS50048">
    <property type="entry name" value="ZN2_CY6_FUNGAL_2"/>
    <property type="match status" value="1"/>
</dbReference>
<dbReference type="Proteomes" id="UP000509510">
    <property type="component" value="Chromosome V"/>
</dbReference>
<dbReference type="Pfam" id="PF04082">
    <property type="entry name" value="Fungal_trans"/>
    <property type="match status" value="1"/>
</dbReference>
<feature type="region of interest" description="Disordered" evidence="7">
    <location>
        <begin position="134"/>
        <end position="166"/>
    </location>
</feature>
<dbReference type="PANTHER" id="PTHR31845:SF17">
    <property type="entry name" value="ZN(II)2CYS6 TRANSCRIPTION FACTOR (EUROFUNG)"/>
    <property type="match status" value="1"/>
</dbReference>
<evidence type="ECO:0000256" key="6">
    <source>
        <dbReference type="ARBA" id="ARBA00023242"/>
    </source>
</evidence>
<dbReference type="SMART" id="SM00066">
    <property type="entry name" value="GAL4"/>
    <property type="match status" value="1"/>
</dbReference>
<dbReference type="AlphaFoldDB" id="A0A7H8R778"/>
<proteinExistence type="predicted"/>
<dbReference type="PROSITE" id="PS00463">
    <property type="entry name" value="ZN2_CY6_FUNGAL_1"/>
    <property type="match status" value="1"/>
</dbReference>
<dbReference type="GO" id="GO:0008270">
    <property type="term" value="F:zinc ion binding"/>
    <property type="evidence" value="ECO:0007669"/>
    <property type="project" value="InterPro"/>
</dbReference>
<dbReference type="InterPro" id="IPR007219">
    <property type="entry name" value="XnlR_reg_dom"/>
</dbReference>
<dbReference type="GO" id="GO:0000981">
    <property type="term" value="F:DNA-binding transcription factor activity, RNA polymerase II-specific"/>
    <property type="evidence" value="ECO:0007669"/>
    <property type="project" value="InterPro"/>
</dbReference>
<evidence type="ECO:0000256" key="1">
    <source>
        <dbReference type="ARBA" id="ARBA00004123"/>
    </source>
</evidence>
<keyword evidence="10" id="KW-1185">Reference proteome</keyword>
<evidence type="ECO:0000256" key="4">
    <source>
        <dbReference type="ARBA" id="ARBA00023125"/>
    </source>
</evidence>
<dbReference type="RefSeq" id="XP_035348393.1">
    <property type="nucleotide sequence ID" value="XM_035492500.1"/>
</dbReference>
<keyword evidence="4" id="KW-0238">DNA-binding</keyword>
<protein>
    <recommendedName>
        <fullName evidence="8">Zn(2)-C6 fungal-type domain-containing protein</fullName>
    </recommendedName>
</protein>
<evidence type="ECO:0000313" key="10">
    <source>
        <dbReference type="Proteomes" id="UP000509510"/>
    </source>
</evidence>
<name>A0A7H8R778_TALRU</name>
<evidence type="ECO:0000313" key="9">
    <source>
        <dbReference type="EMBL" id="QKX62219.1"/>
    </source>
</evidence>
<dbReference type="SUPFAM" id="SSF57701">
    <property type="entry name" value="Zn2/Cys6 DNA-binding domain"/>
    <property type="match status" value="1"/>
</dbReference>